<accession>A0A327Y8Z7</accession>
<dbReference type="InterPro" id="IPR003673">
    <property type="entry name" value="CoA-Trfase_fam_III"/>
</dbReference>
<feature type="region of interest" description="Disordered" evidence="1">
    <location>
        <begin position="353"/>
        <end position="373"/>
    </location>
</feature>
<dbReference type="Pfam" id="PF02515">
    <property type="entry name" value="CoA_transf_3"/>
    <property type="match status" value="1"/>
</dbReference>
<dbReference type="OrthoDB" id="9806585at2"/>
<dbReference type="PANTHER" id="PTHR48228:SF5">
    <property type="entry name" value="ALPHA-METHYLACYL-COA RACEMASE"/>
    <property type="match status" value="1"/>
</dbReference>
<organism evidence="2 3">
    <name type="scientific">Salipiger aestuarii</name>
    <dbReference type="NCBI Taxonomy" id="568098"/>
    <lineage>
        <taxon>Bacteria</taxon>
        <taxon>Pseudomonadati</taxon>
        <taxon>Pseudomonadota</taxon>
        <taxon>Alphaproteobacteria</taxon>
        <taxon>Rhodobacterales</taxon>
        <taxon>Roseobacteraceae</taxon>
        <taxon>Salipiger</taxon>
    </lineage>
</organism>
<proteinExistence type="predicted"/>
<reference evidence="2 3" key="1">
    <citation type="submission" date="2018-06" db="EMBL/GenBank/DDBJ databases">
        <title>Genomic Encyclopedia of Archaeal and Bacterial Type Strains, Phase II (KMG-II): from individual species to whole genera.</title>
        <authorList>
            <person name="Goeker M."/>
        </authorList>
    </citation>
    <scope>NUCLEOTIDE SEQUENCE [LARGE SCALE GENOMIC DNA]</scope>
    <source>
        <strain evidence="2 3">DSM 22011</strain>
    </source>
</reference>
<evidence type="ECO:0000256" key="1">
    <source>
        <dbReference type="SAM" id="MobiDB-lite"/>
    </source>
</evidence>
<keyword evidence="3" id="KW-1185">Reference proteome</keyword>
<dbReference type="InterPro" id="IPR044855">
    <property type="entry name" value="CoA-Trfase_III_dom3_sf"/>
</dbReference>
<dbReference type="SUPFAM" id="SSF89796">
    <property type="entry name" value="CoA-transferase family III (CaiB/BaiF)"/>
    <property type="match status" value="1"/>
</dbReference>
<dbReference type="InterPro" id="IPR023606">
    <property type="entry name" value="CoA-Trfase_III_dom_1_sf"/>
</dbReference>
<sequence length="386" mass="41999">MTDILKGLKLVEISAFIAAPLAGLSLAQMGAEVIRIDQRGGGPDAARWPLSPEGESLYWQGLNKAKRSVQLDLRHEDGQRTARALVQDAGMLVTNRPDTGWLDYDRLREHRPDLIMLAIRGTHDGRGAIDYTIQARTGLPFLTGRARADAPVNQMLPAWDAVCGLLAASGLLAAERRRRETGMGGLIELSLEDCALWMLGNLGMLAEAELGPARQPTGNDVFGAFGSDFATRDGRRVMVAALSNRQWHALTEATGTTDAMDHLARAFDVDLTTDAGRWTAREPIKLRLAQWFSARDHASVAATLTRHRVLWGPYQTITELVRDDPTCSEANPLFARVAQPGAGAYLTPGIPLDFGTPRSPASRQAHPQGADTDDVLSRLRPLFAQS</sequence>
<dbReference type="EMBL" id="QLMG01000017">
    <property type="protein sequence ID" value="RAK16971.1"/>
    <property type="molecule type" value="Genomic_DNA"/>
</dbReference>
<dbReference type="GO" id="GO:0016853">
    <property type="term" value="F:isomerase activity"/>
    <property type="evidence" value="ECO:0007669"/>
    <property type="project" value="UniProtKB-KW"/>
</dbReference>
<dbReference type="RefSeq" id="WP_111550392.1">
    <property type="nucleotide sequence ID" value="NZ_LIQE01000012.1"/>
</dbReference>
<dbReference type="Proteomes" id="UP000249165">
    <property type="component" value="Unassembled WGS sequence"/>
</dbReference>
<evidence type="ECO:0000313" key="3">
    <source>
        <dbReference type="Proteomes" id="UP000249165"/>
    </source>
</evidence>
<keyword evidence="2" id="KW-0413">Isomerase</keyword>
<dbReference type="PANTHER" id="PTHR48228">
    <property type="entry name" value="SUCCINYL-COA--D-CITRAMALATE COA-TRANSFERASE"/>
    <property type="match status" value="1"/>
</dbReference>
<dbReference type="Gene3D" id="3.40.50.10540">
    <property type="entry name" value="Crotonobetainyl-coa:carnitine coa-transferase, domain 1"/>
    <property type="match status" value="1"/>
</dbReference>
<protein>
    <submittedName>
        <fullName evidence="2">2-methylfumaryl-CoA isomerase</fullName>
    </submittedName>
</protein>
<gene>
    <name evidence="2" type="ORF">ATI53_101758</name>
</gene>
<evidence type="ECO:0000313" key="2">
    <source>
        <dbReference type="EMBL" id="RAK16971.1"/>
    </source>
</evidence>
<dbReference type="AlphaFoldDB" id="A0A327Y8Z7"/>
<comment type="caution">
    <text evidence="2">The sequence shown here is derived from an EMBL/GenBank/DDBJ whole genome shotgun (WGS) entry which is preliminary data.</text>
</comment>
<dbReference type="InterPro" id="IPR050509">
    <property type="entry name" value="CoA-transferase_III"/>
</dbReference>
<name>A0A327Y8Z7_9RHOB</name>
<dbReference type="Gene3D" id="3.30.1540.10">
    <property type="entry name" value="formyl-coa transferase, domain 3"/>
    <property type="match status" value="1"/>
</dbReference>